<organism evidence="2 3">
    <name type="scientific">Limosilactobacillus gastricus DSM 16045</name>
    <dbReference type="NCBI Taxonomy" id="1423749"/>
    <lineage>
        <taxon>Bacteria</taxon>
        <taxon>Bacillati</taxon>
        <taxon>Bacillota</taxon>
        <taxon>Bacilli</taxon>
        <taxon>Lactobacillales</taxon>
        <taxon>Lactobacillaceae</taxon>
        <taxon>Limosilactobacillus</taxon>
    </lineage>
</organism>
<name>A0A0R1VLC7_9LACO</name>
<dbReference type="GO" id="GO:0042586">
    <property type="term" value="F:peptide deformylase activity"/>
    <property type="evidence" value="ECO:0007669"/>
    <property type="project" value="InterPro"/>
</dbReference>
<dbReference type="AlphaFoldDB" id="A0A0R1VLC7"/>
<evidence type="ECO:0000313" key="3">
    <source>
        <dbReference type="Proteomes" id="UP000051739"/>
    </source>
</evidence>
<dbReference type="PANTHER" id="PTHR10458:SF22">
    <property type="entry name" value="PEPTIDE DEFORMYLASE"/>
    <property type="match status" value="1"/>
</dbReference>
<dbReference type="PATRIC" id="fig|1423749.3.peg.1807"/>
<dbReference type="NCBIfam" id="NF006670">
    <property type="entry name" value="PRK09218.1"/>
    <property type="match status" value="1"/>
</dbReference>
<proteinExistence type="inferred from homology"/>
<evidence type="ECO:0000256" key="1">
    <source>
        <dbReference type="ARBA" id="ARBA00010759"/>
    </source>
</evidence>
<dbReference type="PIRSF" id="PIRSF004749">
    <property type="entry name" value="Pep_def"/>
    <property type="match status" value="1"/>
</dbReference>
<comment type="caution">
    <text evidence="2">The sequence shown here is derived from an EMBL/GenBank/DDBJ whole genome shotgun (WGS) entry which is preliminary data.</text>
</comment>
<accession>A0A0R1VLC7</accession>
<dbReference type="Gene3D" id="3.90.45.10">
    <property type="entry name" value="Peptide deformylase"/>
    <property type="match status" value="1"/>
</dbReference>
<dbReference type="Proteomes" id="UP000051739">
    <property type="component" value="Unassembled WGS sequence"/>
</dbReference>
<evidence type="ECO:0000313" key="2">
    <source>
        <dbReference type="EMBL" id="KRM02572.1"/>
    </source>
</evidence>
<dbReference type="RefSeq" id="WP_056937167.1">
    <property type="nucleotide sequence ID" value="NZ_AZFN01000009.1"/>
</dbReference>
<sequence>MIKPICKDPQVLSQPSQPANLQDWPIAQDLLDTLVAHQKECVGLAANMIGINKQIIAISLGPINIAMLNPQITAKEYPYQTQEGCLSLIGQRTTRRYQEITLVYLDQTGHQQKLSLHGWAAQIVQHEIDHCHGIII</sequence>
<protein>
    <submittedName>
        <fullName evidence="2">Peptide deformylase</fullName>
    </submittedName>
</protein>
<reference evidence="2 3" key="1">
    <citation type="journal article" date="2015" name="Genome Announc.">
        <title>Expanding the biotechnology potential of lactobacilli through comparative genomics of 213 strains and associated genera.</title>
        <authorList>
            <person name="Sun Z."/>
            <person name="Harris H.M."/>
            <person name="McCann A."/>
            <person name="Guo C."/>
            <person name="Argimon S."/>
            <person name="Zhang W."/>
            <person name="Yang X."/>
            <person name="Jeffery I.B."/>
            <person name="Cooney J.C."/>
            <person name="Kagawa T.F."/>
            <person name="Liu W."/>
            <person name="Song Y."/>
            <person name="Salvetti E."/>
            <person name="Wrobel A."/>
            <person name="Rasinkangas P."/>
            <person name="Parkhill J."/>
            <person name="Rea M.C."/>
            <person name="O'Sullivan O."/>
            <person name="Ritari J."/>
            <person name="Douillard F.P."/>
            <person name="Paul Ross R."/>
            <person name="Yang R."/>
            <person name="Briner A.E."/>
            <person name="Felis G.E."/>
            <person name="de Vos W.M."/>
            <person name="Barrangou R."/>
            <person name="Klaenhammer T.R."/>
            <person name="Caufield P.W."/>
            <person name="Cui Y."/>
            <person name="Zhang H."/>
            <person name="O'Toole P.W."/>
        </authorList>
    </citation>
    <scope>NUCLEOTIDE SEQUENCE [LARGE SCALE GENOMIC DNA]</scope>
    <source>
        <strain evidence="2 3">DSM 16045</strain>
    </source>
</reference>
<dbReference type="InterPro" id="IPR023635">
    <property type="entry name" value="Peptide_deformylase"/>
</dbReference>
<dbReference type="InterPro" id="IPR036821">
    <property type="entry name" value="Peptide_deformylase_sf"/>
</dbReference>
<dbReference type="PRINTS" id="PR01576">
    <property type="entry name" value="PDEFORMYLASE"/>
</dbReference>
<dbReference type="Pfam" id="PF01327">
    <property type="entry name" value="Pep_deformylase"/>
    <property type="match status" value="1"/>
</dbReference>
<keyword evidence="3" id="KW-1185">Reference proteome</keyword>
<dbReference type="CDD" id="cd00487">
    <property type="entry name" value="Pep_deformylase"/>
    <property type="match status" value="1"/>
</dbReference>
<dbReference type="EMBL" id="AZFN01000009">
    <property type="protein sequence ID" value="KRM02572.1"/>
    <property type="molecule type" value="Genomic_DNA"/>
</dbReference>
<dbReference type="SUPFAM" id="SSF56420">
    <property type="entry name" value="Peptide deformylase"/>
    <property type="match status" value="1"/>
</dbReference>
<gene>
    <name evidence="2" type="ORF">FC60_GL001747</name>
</gene>
<comment type="similarity">
    <text evidence="1">Belongs to the polypeptide deformylase family.</text>
</comment>
<dbReference type="PANTHER" id="PTHR10458">
    <property type="entry name" value="PEPTIDE DEFORMYLASE"/>
    <property type="match status" value="1"/>
</dbReference>